<feature type="compositionally biased region" description="Basic and acidic residues" evidence="1">
    <location>
        <begin position="172"/>
        <end position="182"/>
    </location>
</feature>
<feature type="compositionally biased region" description="Basic and acidic residues" evidence="1">
    <location>
        <begin position="139"/>
        <end position="150"/>
    </location>
</feature>
<organism evidence="2 3">
    <name type="scientific">Cardiocondyla obscurior</name>
    <dbReference type="NCBI Taxonomy" id="286306"/>
    <lineage>
        <taxon>Eukaryota</taxon>
        <taxon>Metazoa</taxon>
        <taxon>Ecdysozoa</taxon>
        <taxon>Arthropoda</taxon>
        <taxon>Hexapoda</taxon>
        <taxon>Insecta</taxon>
        <taxon>Pterygota</taxon>
        <taxon>Neoptera</taxon>
        <taxon>Endopterygota</taxon>
        <taxon>Hymenoptera</taxon>
        <taxon>Apocrita</taxon>
        <taxon>Aculeata</taxon>
        <taxon>Formicoidea</taxon>
        <taxon>Formicidae</taxon>
        <taxon>Myrmicinae</taxon>
        <taxon>Cardiocondyla</taxon>
    </lineage>
</organism>
<gene>
    <name evidence="2" type="ORF">PUN28_012156</name>
</gene>
<proteinExistence type="predicted"/>
<evidence type="ECO:0000313" key="2">
    <source>
        <dbReference type="EMBL" id="KAL0112696.1"/>
    </source>
</evidence>
<dbReference type="EMBL" id="JADYXP020000012">
    <property type="protein sequence ID" value="KAL0112696.1"/>
    <property type="molecule type" value="Genomic_DNA"/>
</dbReference>
<feature type="compositionally biased region" description="Basic and acidic residues" evidence="1">
    <location>
        <begin position="119"/>
        <end position="129"/>
    </location>
</feature>
<keyword evidence="3" id="KW-1185">Reference proteome</keyword>
<dbReference type="Proteomes" id="UP001430953">
    <property type="component" value="Unassembled WGS sequence"/>
</dbReference>
<feature type="region of interest" description="Disordered" evidence="1">
    <location>
        <begin position="113"/>
        <end position="194"/>
    </location>
</feature>
<evidence type="ECO:0000256" key="1">
    <source>
        <dbReference type="SAM" id="MobiDB-lite"/>
    </source>
</evidence>
<protein>
    <submittedName>
        <fullName evidence="2">Uncharacterized protein</fullName>
    </submittedName>
</protein>
<comment type="caution">
    <text evidence="2">The sequence shown here is derived from an EMBL/GenBank/DDBJ whole genome shotgun (WGS) entry which is preliminary data.</text>
</comment>
<reference evidence="2 3" key="1">
    <citation type="submission" date="2023-03" db="EMBL/GenBank/DDBJ databases">
        <title>High recombination rates correlate with genetic variation in Cardiocondyla obscurior ants.</title>
        <authorList>
            <person name="Errbii M."/>
        </authorList>
    </citation>
    <scope>NUCLEOTIDE SEQUENCE [LARGE SCALE GENOMIC DNA]</scope>
    <source>
        <strain evidence="2">Alpha-2009</strain>
        <tissue evidence="2">Whole body</tissue>
    </source>
</reference>
<dbReference type="AlphaFoldDB" id="A0AAW2FE43"/>
<name>A0AAW2FE43_9HYME</name>
<sequence>MPNRQTQYAPGTSLLFANRAPGQGAKWRSGGALSERFTIRVSSFPGPVVCVAASSSGSCVARERKRRRGEKRTRPFGKSVSRRVSQVRIFGVPPSRLTFRGRKNLGSFRGSINRSIARGKTEKEREKESCSSLPREKRRPGEFLKTESARRPYAQLRVPRPVPKPKIRRAAFSRDTDSERTRSKGTRASGYVYRRGILHVSPRAEDESSE</sequence>
<accession>A0AAW2FE43</accession>
<evidence type="ECO:0000313" key="3">
    <source>
        <dbReference type="Proteomes" id="UP001430953"/>
    </source>
</evidence>